<gene>
    <name evidence="1" type="primary">m452R</name>
    <name evidence="1" type="ORF">MT325_m452R</name>
</gene>
<dbReference type="Proteomes" id="UP000246715">
    <property type="component" value="Segment"/>
</dbReference>
<reference evidence="1 2" key="1">
    <citation type="journal article" date="2007" name="Virology">
        <title>Sequence and annotation of the 314-kb MT325 and the 321-kb FR483 viruses that infect Chlorella Pbi.</title>
        <authorList>
            <person name="Fitzgerald L.A."/>
            <person name="Graves M.V."/>
            <person name="Li X."/>
            <person name="Feldblyum T."/>
            <person name="Hartigan J."/>
            <person name="Van Etten J.L."/>
        </authorList>
    </citation>
    <scope>NUCLEOTIDE SEQUENCE [LARGE SCALE GENOMIC DNA]</scope>
    <source>
        <strain evidence="1 2">MT325</strain>
    </source>
</reference>
<sequence length="89" mass="10278">MICFFMSVGMSASRIVWTSVRSFSGRKSSAQLASFSERLRMWPKDFERYEHGISKHQYFSGMDVYFKHVAIKISRASLKDPYPPMSSLA</sequence>
<name>A7IUI2_PBCVM</name>
<dbReference type="EMBL" id="DQ491001">
    <property type="protein sequence ID" value="ABT14006.1"/>
    <property type="molecule type" value="Genomic_DNA"/>
</dbReference>
<protein>
    <submittedName>
        <fullName evidence="1">Uncharacterized protein m452R</fullName>
    </submittedName>
</protein>
<organismHost>
    <name type="scientific">Paramecium bursaria</name>
    <dbReference type="NCBI Taxonomy" id="74790"/>
</organismHost>
<organism evidence="1 2">
    <name type="scientific">Paramecium bursaria Chlorella virus MT325</name>
    <name type="common">PBCV-MT325</name>
    <dbReference type="NCBI Taxonomy" id="346932"/>
    <lineage>
        <taxon>Viruses</taxon>
        <taxon>Varidnaviria</taxon>
        <taxon>Bamfordvirae</taxon>
        <taxon>Nucleocytoviricota</taxon>
        <taxon>Megaviricetes</taxon>
        <taxon>Algavirales</taxon>
        <taxon>Phycodnaviridae</taxon>
        <taxon>Chlorovirus</taxon>
        <taxon>Chlorovirus conductrix</taxon>
        <taxon>Paramecium bursaria Chlorella virus A1</taxon>
    </lineage>
</organism>
<evidence type="ECO:0000313" key="2">
    <source>
        <dbReference type="Proteomes" id="UP000246715"/>
    </source>
</evidence>
<evidence type="ECO:0000313" key="1">
    <source>
        <dbReference type="EMBL" id="ABT14006.1"/>
    </source>
</evidence>
<accession>A7IUI2</accession>
<proteinExistence type="predicted"/>